<dbReference type="AlphaFoldDB" id="A0A6C0CUJ1"/>
<protein>
    <submittedName>
        <fullName evidence="2">Uncharacterized protein</fullName>
    </submittedName>
</protein>
<proteinExistence type="predicted"/>
<name>A0A6C0CUJ1_9ZZZZ</name>
<evidence type="ECO:0000313" key="2">
    <source>
        <dbReference type="EMBL" id="QHT07590.1"/>
    </source>
</evidence>
<accession>A0A6C0CUJ1</accession>
<feature type="coiled-coil region" evidence="1">
    <location>
        <begin position="41"/>
        <end position="71"/>
    </location>
</feature>
<sequence length="102" mass="11925">MNIVLSVPQLKPLHKSSQKMKTTMKLNKFDNLKNKIMSLEKKRFSRLQDELKTKKSNLEEDLKEIDAIMKETFTKNMSDEPEMTAIVSIDEVQNDNDAFFDN</sequence>
<evidence type="ECO:0000256" key="1">
    <source>
        <dbReference type="SAM" id="Coils"/>
    </source>
</evidence>
<organism evidence="2">
    <name type="scientific">viral metagenome</name>
    <dbReference type="NCBI Taxonomy" id="1070528"/>
    <lineage>
        <taxon>unclassified sequences</taxon>
        <taxon>metagenomes</taxon>
        <taxon>organismal metagenomes</taxon>
    </lineage>
</organism>
<dbReference type="EMBL" id="MN739483">
    <property type="protein sequence ID" value="QHT07590.1"/>
    <property type="molecule type" value="Genomic_DNA"/>
</dbReference>
<reference evidence="2" key="1">
    <citation type="journal article" date="2020" name="Nature">
        <title>Giant virus diversity and host interactions through global metagenomics.</title>
        <authorList>
            <person name="Schulz F."/>
            <person name="Roux S."/>
            <person name="Paez-Espino D."/>
            <person name="Jungbluth S."/>
            <person name="Walsh D.A."/>
            <person name="Denef V.J."/>
            <person name="McMahon K.D."/>
            <person name="Konstantinidis K.T."/>
            <person name="Eloe-Fadrosh E.A."/>
            <person name="Kyrpides N.C."/>
            <person name="Woyke T."/>
        </authorList>
    </citation>
    <scope>NUCLEOTIDE SEQUENCE</scope>
    <source>
        <strain evidence="2">GVMAG-M-3300021964-36</strain>
    </source>
</reference>
<keyword evidence="1" id="KW-0175">Coiled coil</keyword>